<comment type="caution">
    <text evidence="1">The sequence shown here is derived from an EMBL/GenBank/DDBJ whole genome shotgun (WGS) entry which is preliminary data.</text>
</comment>
<accession>A0ABS8WDT4</accession>
<protein>
    <submittedName>
        <fullName evidence="1">Phage portal protein</fullName>
    </submittedName>
</protein>
<dbReference type="Pfam" id="PF04860">
    <property type="entry name" value="Phage_portal"/>
    <property type="match status" value="1"/>
</dbReference>
<dbReference type="Proteomes" id="UP001201273">
    <property type="component" value="Unassembled WGS sequence"/>
</dbReference>
<proteinExistence type="predicted"/>
<keyword evidence="2" id="KW-1185">Reference proteome</keyword>
<sequence>MGLLSKLFSRKSSPPINTPEQLAQALGIDYATISGRSVSDIKAMQLTTVFACVRVLSESVGMLPCHLYKESAKQKNKAKEHWLYRLINTAPNDYMTAQEFWELLIVSLCLRGNFYAYKNKIGDKVTELLPIDPGCVEAKLNASWEPVYKVTFADGSQDVLSQDEIWHVRIFTKDGLKGLSPIAYAKEAIGLALATEEHGSRLFTNGAVTTGVLSTEQVLSDAAFKRLQDDFKSRHQGLANSHKPLILEMGLDWKSISLSAEDSQFLESRKFQRDEICAIFRVPPHLVANLDKASFNNIEHLGLSFINYSLVPYLTRIENRIKVGLLPKSQQADTFAKFNVGALLRGDMKSRFEAYATAINWGMYSPNDCLRLEDQNPRPGGDVYLTPLNMTSGPVNPTGT</sequence>
<dbReference type="EMBL" id="JAIMJA010000035">
    <property type="protein sequence ID" value="MCE2597209.1"/>
    <property type="molecule type" value="Genomic_DNA"/>
</dbReference>
<gene>
    <name evidence="1" type="ORF">K6Y31_20760</name>
</gene>
<dbReference type="InterPro" id="IPR006944">
    <property type="entry name" value="Phage/GTA_portal"/>
</dbReference>
<name>A0ABS8WDT4_9GAMM</name>
<evidence type="ECO:0000313" key="1">
    <source>
        <dbReference type="EMBL" id="MCE2597209.1"/>
    </source>
</evidence>
<evidence type="ECO:0000313" key="2">
    <source>
        <dbReference type="Proteomes" id="UP001201273"/>
    </source>
</evidence>
<reference evidence="1 2" key="1">
    <citation type="journal article" date="2022" name="Environ. Microbiol. Rep.">
        <title>Eco-phylogenetic analyses reveal divergent evolution of vitamin B12 metabolism in the marine bacterial family 'Psychromonadaceae'.</title>
        <authorList>
            <person name="Jin X."/>
            <person name="Yang Y."/>
            <person name="Cao H."/>
            <person name="Gao B."/>
            <person name="Zhao Z."/>
        </authorList>
    </citation>
    <scope>NUCLEOTIDE SEQUENCE [LARGE SCALE GENOMIC DNA]</scope>
    <source>
        <strain evidence="1 2">MKS20</strain>
    </source>
</reference>
<dbReference type="RefSeq" id="WP_233054962.1">
    <property type="nucleotide sequence ID" value="NZ_JAIMJA010000035.1"/>
</dbReference>
<dbReference type="NCBIfam" id="TIGR01537">
    <property type="entry name" value="portal_HK97"/>
    <property type="match status" value="1"/>
</dbReference>
<organism evidence="1 2">
    <name type="scientific">Motilimonas cestriensis</name>
    <dbReference type="NCBI Taxonomy" id="2742685"/>
    <lineage>
        <taxon>Bacteria</taxon>
        <taxon>Pseudomonadati</taxon>
        <taxon>Pseudomonadota</taxon>
        <taxon>Gammaproteobacteria</taxon>
        <taxon>Alteromonadales</taxon>
        <taxon>Alteromonadales genera incertae sedis</taxon>
        <taxon>Motilimonas</taxon>
    </lineage>
</organism>
<dbReference type="InterPro" id="IPR006427">
    <property type="entry name" value="Portal_HK97"/>
</dbReference>